<organism evidence="2 3">
    <name type="scientific">Abeliophyllum distichum</name>
    <dbReference type="NCBI Taxonomy" id="126358"/>
    <lineage>
        <taxon>Eukaryota</taxon>
        <taxon>Viridiplantae</taxon>
        <taxon>Streptophyta</taxon>
        <taxon>Embryophyta</taxon>
        <taxon>Tracheophyta</taxon>
        <taxon>Spermatophyta</taxon>
        <taxon>Magnoliopsida</taxon>
        <taxon>eudicotyledons</taxon>
        <taxon>Gunneridae</taxon>
        <taxon>Pentapetalae</taxon>
        <taxon>asterids</taxon>
        <taxon>lamiids</taxon>
        <taxon>Lamiales</taxon>
        <taxon>Oleaceae</taxon>
        <taxon>Forsythieae</taxon>
        <taxon>Abeliophyllum</taxon>
    </lineage>
</organism>
<dbReference type="Proteomes" id="UP001604336">
    <property type="component" value="Unassembled WGS sequence"/>
</dbReference>
<accession>A0ABD1V717</accession>
<gene>
    <name evidence="2" type="ORF">Adt_05719</name>
</gene>
<evidence type="ECO:0000313" key="3">
    <source>
        <dbReference type="Proteomes" id="UP001604336"/>
    </source>
</evidence>
<evidence type="ECO:0000256" key="1">
    <source>
        <dbReference type="SAM" id="MobiDB-lite"/>
    </source>
</evidence>
<protein>
    <recommendedName>
        <fullName evidence="4">Retrotransposon gag domain-containing protein</fullName>
    </recommendedName>
</protein>
<name>A0ABD1V717_9LAMI</name>
<evidence type="ECO:0008006" key="4">
    <source>
        <dbReference type="Google" id="ProtNLM"/>
    </source>
</evidence>
<feature type="compositionally biased region" description="Basic and acidic residues" evidence="1">
    <location>
        <begin position="1"/>
        <end position="10"/>
    </location>
</feature>
<proteinExistence type="predicted"/>
<dbReference type="AlphaFoldDB" id="A0ABD1V717"/>
<comment type="caution">
    <text evidence="2">The sequence shown here is derived from an EMBL/GenBank/DDBJ whole genome shotgun (WGS) entry which is preliminary data.</text>
</comment>
<dbReference type="EMBL" id="JBFOLK010000002">
    <property type="protein sequence ID" value="KAL2532368.1"/>
    <property type="molecule type" value="Genomic_DNA"/>
</dbReference>
<reference evidence="3" key="1">
    <citation type="submission" date="2024-07" db="EMBL/GenBank/DDBJ databases">
        <title>Two chromosome-level genome assemblies of Korean endemic species Abeliophyllum distichum and Forsythia ovata (Oleaceae).</title>
        <authorList>
            <person name="Jang H."/>
        </authorList>
    </citation>
    <scope>NUCLEOTIDE SEQUENCE [LARGE SCALE GENOMIC DNA]</scope>
</reference>
<evidence type="ECO:0000313" key="2">
    <source>
        <dbReference type="EMBL" id="KAL2532368.1"/>
    </source>
</evidence>
<feature type="region of interest" description="Disordered" evidence="1">
    <location>
        <begin position="1"/>
        <end position="26"/>
    </location>
</feature>
<sequence>MSVAKDKQVEGSDIGTSYEGDSLSGKAGDEVRMGRVNYDARLNTEFPKLDFAQFGRDNPSEWIMMVNKYFQIHQISEELKLGIVEMYLKGRADIWFHGFLASHHMADWSLMATKLFRRFAKNTGEEVVETFTKIKQYG</sequence>
<keyword evidence="3" id="KW-1185">Reference proteome</keyword>